<evidence type="ECO:0000256" key="1">
    <source>
        <dbReference type="SAM" id="Phobius"/>
    </source>
</evidence>
<accession>A0A1J0WIJ6</accession>
<dbReference type="OrthoDB" id="7875256at2"/>
<keyword evidence="3" id="KW-1185">Reference proteome</keyword>
<dbReference type="AlphaFoldDB" id="A0A1J0WIJ6"/>
<dbReference type="EMBL" id="CP018076">
    <property type="protein sequence ID" value="APE44140.1"/>
    <property type="molecule type" value="Genomic_DNA"/>
</dbReference>
<dbReference type="Proteomes" id="UP000181897">
    <property type="component" value="Chromosome"/>
</dbReference>
<gene>
    <name evidence="2" type="ORF">BOO69_12565</name>
</gene>
<sequence>MRDSHDRPAAPNYTQACIVMFGVNLAWVLMAIWAIWGLIAAAALGWAVNKVIDRIALTRQ</sequence>
<proteinExistence type="predicted"/>
<reference evidence="2 3" key="1">
    <citation type="submission" date="2016-11" db="EMBL/GenBank/DDBJ databases">
        <title>Complete genome sequence of Sulfitobacter sp. AM1-D1, a toxic bacteria associated with marine dinoflagellate Alexandrium minutum in East China Sea.</title>
        <authorList>
            <person name="Yang Q."/>
            <person name="Zhang X."/>
            <person name="Tian X."/>
        </authorList>
    </citation>
    <scope>NUCLEOTIDE SEQUENCE [LARGE SCALE GENOMIC DNA]</scope>
    <source>
        <strain evidence="2 3">AM1-D1</strain>
    </source>
</reference>
<keyword evidence="1" id="KW-1133">Transmembrane helix</keyword>
<organism evidence="2 3">
    <name type="scientific">Sulfitobacter alexandrii</name>
    <dbReference type="NCBI Taxonomy" id="1917485"/>
    <lineage>
        <taxon>Bacteria</taxon>
        <taxon>Pseudomonadati</taxon>
        <taxon>Pseudomonadota</taxon>
        <taxon>Alphaproteobacteria</taxon>
        <taxon>Rhodobacterales</taxon>
        <taxon>Roseobacteraceae</taxon>
        <taxon>Sulfitobacter</taxon>
    </lineage>
</organism>
<protein>
    <recommendedName>
        <fullName evidence="4">Histidinol phosphate aminotransferase</fullName>
    </recommendedName>
</protein>
<dbReference type="STRING" id="1917485.BOO69_12565"/>
<evidence type="ECO:0008006" key="4">
    <source>
        <dbReference type="Google" id="ProtNLM"/>
    </source>
</evidence>
<keyword evidence="1" id="KW-0812">Transmembrane</keyword>
<evidence type="ECO:0000313" key="3">
    <source>
        <dbReference type="Proteomes" id="UP000181897"/>
    </source>
</evidence>
<feature type="transmembrane region" description="Helical" evidence="1">
    <location>
        <begin position="25"/>
        <end position="48"/>
    </location>
</feature>
<dbReference type="KEGG" id="suam:BOO69_12565"/>
<name>A0A1J0WIJ6_9RHOB</name>
<evidence type="ECO:0000313" key="2">
    <source>
        <dbReference type="EMBL" id="APE44140.1"/>
    </source>
</evidence>
<dbReference type="RefSeq" id="WP_071972480.1">
    <property type="nucleotide sequence ID" value="NZ_CP018076.1"/>
</dbReference>
<keyword evidence="1" id="KW-0472">Membrane</keyword>